<reference evidence="4" key="1">
    <citation type="submission" date="2021-01" db="EMBL/GenBank/DDBJ databases">
        <title>Diatom-associated Roseobacters Show Island Model of Population Structure.</title>
        <authorList>
            <person name="Qu L."/>
            <person name="Feng X."/>
            <person name="Chen Y."/>
            <person name="Li L."/>
            <person name="Wang X."/>
            <person name="Hu Z."/>
            <person name="Wang H."/>
            <person name="Luo H."/>
        </authorList>
    </citation>
    <scope>NUCLEOTIDE SEQUENCE</scope>
    <source>
        <strain evidence="4">SM26-45</strain>
    </source>
</reference>
<evidence type="ECO:0000256" key="1">
    <source>
        <dbReference type="SAM" id="Coils"/>
    </source>
</evidence>
<dbReference type="PANTHER" id="PTHR33678">
    <property type="entry name" value="BLL1576 PROTEIN"/>
    <property type="match status" value="1"/>
</dbReference>
<feature type="non-terminal residue" evidence="4">
    <location>
        <position position="221"/>
    </location>
</feature>
<proteinExistence type="predicted"/>
<name>A0A9Q2NQT3_9RHOB</name>
<dbReference type="InterPro" id="IPR024474">
    <property type="entry name" value="Znf_dom_IS66"/>
</dbReference>
<evidence type="ECO:0000259" key="2">
    <source>
        <dbReference type="Pfam" id="PF13005"/>
    </source>
</evidence>
<comment type="caution">
    <text evidence="4">The sequence shown here is derived from an EMBL/GenBank/DDBJ whole genome shotgun (WGS) entry which is preliminary data.</text>
</comment>
<feature type="domain" description="Transposase TnpC homeodomain" evidence="3">
    <location>
        <begin position="52"/>
        <end position="131"/>
    </location>
</feature>
<dbReference type="Pfam" id="PF13005">
    <property type="entry name" value="zf-IS66"/>
    <property type="match status" value="1"/>
</dbReference>
<gene>
    <name evidence="4" type="ORF">JQX14_25085</name>
</gene>
<dbReference type="Proteomes" id="UP000809337">
    <property type="component" value="Unassembled WGS sequence"/>
</dbReference>
<feature type="coiled-coil region" evidence="1">
    <location>
        <begin position="8"/>
        <end position="96"/>
    </location>
</feature>
<dbReference type="Pfam" id="PF13007">
    <property type="entry name" value="LZ_Tnp_IS66"/>
    <property type="match status" value="1"/>
</dbReference>
<dbReference type="InterPro" id="IPR024463">
    <property type="entry name" value="Transposase_TnpC_homeodom"/>
</dbReference>
<protein>
    <submittedName>
        <fullName evidence="4">Transposase</fullName>
    </submittedName>
</protein>
<dbReference type="InterPro" id="IPR052344">
    <property type="entry name" value="Transposase-related"/>
</dbReference>
<dbReference type="PANTHER" id="PTHR33678:SF1">
    <property type="entry name" value="BLL1576 PROTEIN"/>
    <property type="match status" value="1"/>
</dbReference>
<evidence type="ECO:0000313" key="4">
    <source>
        <dbReference type="EMBL" id="MBM2357798.1"/>
    </source>
</evidence>
<dbReference type="AlphaFoldDB" id="A0A9Q2NQT3"/>
<dbReference type="RefSeq" id="WP_231036741.1">
    <property type="nucleotide sequence ID" value="NZ_JAJNGX010000080.1"/>
</dbReference>
<feature type="domain" description="Transposase IS66 zinc-finger binding" evidence="2">
    <location>
        <begin position="136"/>
        <end position="181"/>
    </location>
</feature>
<accession>A0A9Q2NQT3</accession>
<evidence type="ECO:0000313" key="5">
    <source>
        <dbReference type="Proteomes" id="UP000809337"/>
    </source>
</evidence>
<sequence>MPNAALEIAELRAALAAQTASAEAAQARAQAAEAELAQARALASCTEAMIQELKLEIAKLRRDKYGISSERRTRLIDQLELQLEELEAAATEDALAAEAATAQDEASTVRAFTRRKPARKPFPDHLPRERVVVEAPTSCACCGSDRIVKMGEDITETLEVIPRQWKVIQTVREKFTCRACEKISQPPAPFHAIPRGWAGPSLIAMITFDKYGQHQPLNRQA</sequence>
<organism evidence="4 5">
    <name type="scientific">Pseudosulfitobacter pseudonitzschiae</name>
    <dbReference type="NCBI Taxonomy" id="1402135"/>
    <lineage>
        <taxon>Bacteria</taxon>
        <taxon>Pseudomonadati</taxon>
        <taxon>Pseudomonadota</taxon>
        <taxon>Alphaproteobacteria</taxon>
        <taxon>Rhodobacterales</taxon>
        <taxon>Roseobacteraceae</taxon>
        <taxon>Pseudosulfitobacter</taxon>
    </lineage>
</organism>
<evidence type="ECO:0000259" key="3">
    <source>
        <dbReference type="Pfam" id="PF13007"/>
    </source>
</evidence>
<dbReference type="EMBL" id="JAFBWN010000078">
    <property type="protein sequence ID" value="MBM2357798.1"/>
    <property type="molecule type" value="Genomic_DNA"/>
</dbReference>
<keyword evidence="1" id="KW-0175">Coiled coil</keyword>